<protein>
    <recommendedName>
        <fullName evidence="4">Odorant binding protein</fullName>
    </recommendedName>
</protein>
<dbReference type="KEGG" id="clec:106665187"/>
<evidence type="ECO:0000256" key="1">
    <source>
        <dbReference type="SAM" id="SignalP"/>
    </source>
</evidence>
<evidence type="ECO:0000313" key="2">
    <source>
        <dbReference type="EnsemblMetazoa" id="XP_014246918.1"/>
    </source>
</evidence>
<feature type="signal peptide" evidence="1">
    <location>
        <begin position="1"/>
        <end position="18"/>
    </location>
</feature>
<evidence type="ECO:0000313" key="3">
    <source>
        <dbReference type="Proteomes" id="UP000494040"/>
    </source>
</evidence>
<reference evidence="2" key="1">
    <citation type="submission" date="2022-01" db="UniProtKB">
        <authorList>
            <consortium name="EnsemblMetazoa"/>
        </authorList>
    </citation>
    <scope>IDENTIFICATION</scope>
</reference>
<dbReference type="AlphaFoldDB" id="A0A8I6RKA5"/>
<dbReference type="OrthoDB" id="7665616at2759"/>
<keyword evidence="3" id="KW-1185">Reference proteome</keyword>
<dbReference type="GeneID" id="106665187"/>
<name>A0A8I6RKA5_CIMLE</name>
<dbReference type="EnsemblMetazoa" id="XM_014391432.1">
    <property type="protein sequence ID" value="XP_014246918.1"/>
    <property type="gene ID" value="LOC106665187"/>
</dbReference>
<dbReference type="GO" id="GO:0005549">
    <property type="term" value="F:odorant binding"/>
    <property type="evidence" value="ECO:0007669"/>
    <property type="project" value="InterPro"/>
</dbReference>
<dbReference type="Pfam" id="PF01395">
    <property type="entry name" value="PBP_GOBP"/>
    <property type="match status" value="1"/>
</dbReference>
<dbReference type="Gene3D" id="1.10.238.20">
    <property type="entry name" value="Pheromone/general odorant binding protein domain"/>
    <property type="match status" value="1"/>
</dbReference>
<dbReference type="Proteomes" id="UP000494040">
    <property type="component" value="Unassembled WGS sequence"/>
</dbReference>
<proteinExistence type="predicted"/>
<dbReference type="InterPro" id="IPR006170">
    <property type="entry name" value="PBP/GOBP"/>
</dbReference>
<dbReference type="SUPFAM" id="SSF47565">
    <property type="entry name" value="Insect pheromone/odorant-binding proteins"/>
    <property type="match status" value="1"/>
</dbReference>
<dbReference type="InterPro" id="IPR036728">
    <property type="entry name" value="PBP_GOBP_sf"/>
</dbReference>
<sequence>MDSLKLVILVGFASQVVAGPITEFLRCATETETGKPLRSGFMRSFGLYDERECFSSCLMKSIGVLDANGKISPDRIMDIVQKHSTDSVAVGKGKVVVLRCGTEGNSAHIHIGIVEWVISLNFYILTANAEKETCATVLTFNKCVQEAVWENPKSKTLPEFNITLPPITLVLAFLSLL</sequence>
<accession>A0A8I6RKA5</accession>
<feature type="chain" id="PRO_5035302864" description="Odorant binding protein" evidence="1">
    <location>
        <begin position="19"/>
        <end position="177"/>
    </location>
</feature>
<dbReference type="RefSeq" id="XP_014246918.1">
    <property type="nucleotide sequence ID" value="XM_014391432.1"/>
</dbReference>
<organism evidence="2 3">
    <name type="scientific">Cimex lectularius</name>
    <name type="common">Bed bug</name>
    <name type="synonym">Acanthia lectularia</name>
    <dbReference type="NCBI Taxonomy" id="79782"/>
    <lineage>
        <taxon>Eukaryota</taxon>
        <taxon>Metazoa</taxon>
        <taxon>Ecdysozoa</taxon>
        <taxon>Arthropoda</taxon>
        <taxon>Hexapoda</taxon>
        <taxon>Insecta</taxon>
        <taxon>Pterygota</taxon>
        <taxon>Neoptera</taxon>
        <taxon>Paraneoptera</taxon>
        <taxon>Hemiptera</taxon>
        <taxon>Heteroptera</taxon>
        <taxon>Panheteroptera</taxon>
        <taxon>Cimicomorpha</taxon>
        <taxon>Cimicidae</taxon>
        <taxon>Cimex</taxon>
    </lineage>
</organism>
<keyword evidence="1" id="KW-0732">Signal</keyword>
<evidence type="ECO:0008006" key="4">
    <source>
        <dbReference type="Google" id="ProtNLM"/>
    </source>
</evidence>